<dbReference type="HAMAP" id="MF_00434">
    <property type="entry name" value="Pterin_4_alpha"/>
    <property type="match status" value="1"/>
</dbReference>
<dbReference type="Proteomes" id="UP000664731">
    <property type="component" value="Unassembled WGS sequence"/>
</dbReference>
<evidence type="ECO:0000256" key="2">
    <source>
        <dbReference type="ARBA" id="ARBA00006472"/>
    </source>
</evidence>
<dbReference type="Gene3D" id="3.30.1360.20">
    <property type="entry name" value="Transcriptional coactivator/pterin dehydratase"/>
    <property type="match status" value="1"/>
</dbReference>
<name>A0A939GYJ2_9BURK</name>
<keyword evidence="6" id="KW-1185">Reference proteome</keyword>
<gene>
    <name evidence="5" type="ORF">J1777_02265</name>
</gene>
<dbReference type="PANTHER" id="PTHR12599:SF0">
    <property type="entry name" value="PTERIN-4-ALPHA-CARBINOLAMINE DEHYDRATASE"/>
    <property type="match status" value="1"/>
</dbReference>
<dbReference type="GO" id="GO:0006729">
    <property type="term" value="P:tetrahydrobiopterin biosynthetic process"/>
    <property type="evidence" value="ECO:0007669"/>
    <property type="project" value="InterPro"/>
</dbReference>
<evidence type="ECO:0000313" key="5">
    <source>
        <dbReference type="EMBL" id="MBO1248663.1"/>
    </source>
</evidence>
<dbReference type="EMBL" id="JAFNME010000003">
    <property type="protein sequence ID" value="MBO1248663.1"/>
    <property type="molecule type" value="Genomic_DNA"/>
</dbReference>
<sequence length="104" mass="11890">MHKLTSAELPAALAQVPHWRYQDERGGLIARQFVFHDFVQAMGFMTQVALVAERSNHHPEWFNVYNRVEVVLTTHDVQGLSQRDIDLAQAMERIAAAWPPQEPA</sequence>
<dbReference type="InterPro" id="IPR001533">
    <property type="entry name" value="Pterin_deHydtase"/>
</dbReference>
<comment type="similarity">
    <text evidence="2 4">Belongs to the pterin-4-alpha-carbinolamine dehydratase family.</text>
</comment>
<dbReference type="RefSeq" id="WP_207574216.1">
    <property type="nucleotide sequence ID" value="NZ_JAFNME010000003.1"/>
</dbReference>
<dbReference type="AlphaFoldDB" id="A0A939GYJ2"/>
<dbReference type="EC" id="4.2.1.96" evidence="4"/>
<dbReference type="PANTHER" id="PTHR12599">
    <property type="entry name" value="PTERIN-4-ALPHA-CARBINOLAMINE DEHYDRATASE"/>
    <property type="match status" value="1"/>
</dbReference>
<dbReference type="GO" id="GO:0008124">
    <property type="term" value="F:4-alpha-hydroxytetrahydrobiopterin dehydratase activity"/>
    <property type="evidence" value="ECO:0007669"/>
    <property type="project" value="UniProtKB-UniRule"/>
</dbReference>
<proteinExistence type="inferred from homology"/>
<evidence type="ECO:0000256" key="4">
    <source>
        <dbReference type="HAMAP-Rule" id="MF_00434"/>
    </source>
</evidence>
<comment type="caution">
    <text evidence="5">The sequence shown here is derived from an EMBL/GenBank/DDBJ whole genome shotgun (WGS) entry which is preliminary data.</text>
</comment>
<dbReference type="CDD" id="cd00914">
    <property type="entry name" value="PCD_DCoH_subfamily_b"/>
    <property type="match status" value="1"/>
</dbReference>
<evidence type="ECO:0000313" key="6">
    <source>
        <dbReference type="Proteomes" id="UP000664731"/>
    </source>
</evidence>
<evidence type="ECO:0000256" key="3">
    <source>
        <dbReference type="ARBA" id="ARBA00023239"/>
    </source>
</evidence>
<dbReference type="InterPro" id="IPR036428">
    <property type="entry name" value="PCD_sf"/>
</dbReference>
<comment type="catalytic activity">
    <reaction evidence="1 4">
        <text>(4aS,6R)-4a-hydroxy-L-erythro-5,6,7,8-tetrahydrobiopterin = (6R)-L-erythro-6,7-dihydrobiopterin + H2O</text>
        <dbReference type="Rhea" id="RHEA:11920"/>
        <dbReference type="ChEBI" id="CHEBI:15377"/>
        <dbReference type="ChEBI" id="CHEBI:15642"/>
        <dbReference type="ChEBI" id="CHEBI:43120"/>
        <dbReference type="EC" id="4.2.1.96"/>
    </reaction>
</comment>
<accession>A0A939GYJ2</accession>
<reference evidence="5" key="1">
    <citation type="submission" date="2021-03" db="EMBL/GenBank/DDBJ databases">
        <title>Comamonas denitrificans.</title>
        <authorList>
            <person name="Finster K."/>
        </authorList>
    </citation>
    <scope>NUCLEOTIDE SEQUENCE</scope>
    <source>
        <strain evidence="5">MM2021_4</strain>
    </source>
</reference>
<organism evidence="5 6">
    <name type="scientific">Comamonas denitrificans</name>
    <dbReference type="NCBI Taxonomy" id="117506"/>
    <lineage>
        <taxon>Bacteria</taxon>
        <taxon>Pseudomonadati</taxon>
        <taxon>Pseudomonadota</taxon>
        <taxon>Betaproteobacteria</taxon>
        <taxon>Burkholderiales</taxon>
        <taxon>Comamonadaceae</taxon>
        <taxon>Comamonas</taxon>
    </lineage>
</organism>
<protein>
    <recommendedName>
        <fullName evidence="4">Putative pterin-4-alpha-carbinolamine dehydratase</fullName>
        <shortName evidence="4">PHS</shortName>
        <ecNumber evidence="4">4.2.1.96</ecNumber>
    </recommendedName>
    <alternativeName>
        <fullName evidence="4">4-alpha-hydroxy-tetrahydropterin dehydratase</fullName>
    </alternativeName>
    <alternativeName>
        <fullName evidence="4">Pterin carbinolamine dehydratase</fullName>
        <shortName evidence="4">PCD</shortName>
    </alternativeName>
</protein>
<dbReference type="SUPFAM" id="SSF55248">
    <property type="entry name" value="PCD-like"/>
    <property type="match status" value="1"/>
</dbReference>
<keyword evidence="3 4" id="KW-0456">Lyase</keyword>
<dbReference type="Pfam" id="PF01329">
    <property type="entry name" value="Pterin_4a"/>
    <property type="match status" value="1"/>
</dbReference>
<dbReference type="NCBIfam" id="NF002018">
    <property type="entry name" value="PRK00823.1-3"/>
    <property type="match status" value="1"/>
</dbReference>
<evidence type="ECO:0000256" key="1">
    <source>
        <dbReference type="ARBA" id="ARBA00001554"/>
    </source>
</evidence>